<protein>
    <submittedName>
        <fullName evidence="1">Uncharacterized protein</fullName>
    </submittedName>
</protein>
<comment type="caution">
    <text evidence="1">The sequence shown here is derived from an EMBL/GenBank/DDBJ whole genome shotgun (WGS) entry which is preliminary data.</text>
</comment>
<dbReference type="Proteomes" id="UP000518300">
    <property type="component" value="Unassembled WGS sequence"/>
</dbReference>
<reference evidence="1 2" key="1">
    <citation type="submission" date="2020-04" db="EMBL/GenBank/DDBJ databases">
        <title>Draft genome of Pyxidicoccus fallax type strain.</title>
        <authorList>
            <person name="Whitworth D.E."/>
        </authorList>
    </citation>
    <scope>NUCLEOTIDE SEQUENCE [LARGE SCALE GENOMIC DNA]</scope>
    <source>
        <strain evidence="1 2">DSM 14698</strain>
    </source>
</reference>
<accession>A0A848LIE3</accession>
<keyword evidence="2" id="KW-1185">Reference proteome</keyword>
<dbReference type="EMBL" id="JABBJJ010000100">
    <property type="protein sequence ID" value="NMO17485.1"/>
    <property type="molecule type" value="Genomic_DNA"/>
</dbReference>
<evidence type="ECO:0000313" key="2">
    <source>
        <dbReference type="Proteomes" id="UP000518300"/>
    </source>
</evidence>
<dbReference type="RefSeq" id="WP_169346768.1">
    <property type="nucleotide sequence ID" value="NZ_JABBJJ010000100.1"/>
</dbReference>
<gene>
    <name evidence="1" type="ORF">HG543_21850</name>
</gene>
<evidence type="ECO:0000313" key="1">
    <source>
        <dbReference type="EMBL" id="NMO17485.1"/>
    </source>
</evidence>
<organism evidence="1 2">
    <name type="scientific">Pyxidicoccus fallax</name>
    <dbReference type="NCBI Taxonomy" id="394095"/>
    <lineage>
        <taxon>Bacteria</taxon>
        <taxon>Pseudomonadati</taxon>
        <taxon>Myxococcota</taxon>
        <taxon>Myxococcia</taxon>
        <taxon>Myxococcales</taxon>
        <taxon>Cystobacterineae</taxon>
        <taxon>Myxococcaceae</taxon>
        <taxon>Pyxidicoccus</taxon>
    </lineage>
</organism>
<sequence length="218" mass="24340">MSTDPIPTLLQTSSSPFVRASQARQWTDCLFGVARDVVKNGVQSEYLERFCREFYAVLKDIGPEYKSIGLHFGATIPPDLQPLVQQIEQLDGQAKKLIAEMRAQLSRQDAIVIEYLRHCACHVFQDDYLDKFLRAGRGKTVGILDSSEPVPISDVAAAIETNIRNHGPSGEHRFCVEIARTALPKIDQLLTVFESLPSPCLQLVNELAARNLIQLPRP</sequence>
<proteinExistence type="predicted"/>
<dbReference type="AlphaFoldDB" id="A0A848LIE3"/>
<name>A0A848LIE3_9BACT</name>